<reference evidence="1 2" key="1">
    <citation type="submission" date="2008-07" db="EMBL/GenBank/DDBJ databases">
        <authorList>
            <person name="El-Sayed N."/>
            <person name="Caler E."/>
            <person name="Inman J."/>
            <person name="Amedeo P."/>
            <person name="Hass B."/>
            <person name="Wortman J."/>
        </authorList>
    </citation>
    <scope>NUCLEOTIDE SEQUENCE [LARGE SCALE GENOMIC DNA]</scope>
    <source>
        <strain evidence="2">ATCC 50983 / TXsc</strain>
    </source>
</reference>
<dbReference type="RefSeq" id="XP_002787673.1">
    <property type="nucleotide sequence ID" value="XM_002787627.1"/>
</dbReference>
<proteinExistence type="predicted"/>
<evidence type="ECO:0000313" key="2">
    <source>
        <dbReference type="Proteomes" id="UP000007800"/>
    </source>
</evidence>
<dbReference type="GeneID" id="9039730"/>
<sequence length="50" mass="5655">CHIIPTALNTARRQEVMNLTTTTIKESIIIRGGYSRHLQLNNTDNIANFT</sequence>
<dbReference type="Proteomes" id="UP000007800">
    <property type="component" value="Unassembled WGS sequence"/>
</dbReference>
<dbReference type="InParanoid" id="C5K7D4"/>
<organism evidence="2">
    <name type="scientific">Perkinsus marinus (strain ATCC 50983 / TXsc)</name>
    <dbReference type="NCBI Taxonomy" id="423536"/>
    <lineage>
        <taxon>Eukaryota</taxon>
        <taxon>Sar</taxon>
        <taxon>Alveolata</taxon>
        <taxon>Perkinsozoa</taxon>
        <taxon>Perkinsea</taxon>
        <taxon>Perkinsida</taxon>
        <taxon>Perkinsidae</taxon>
        <taxon>Perkinsus</taxon>
    </lineage>
</organism>
<evidence type="ECO:0000313" key="1">
    <source>
        <dbReference type="EMBL" id="EER19469.1"/>
    </source>
</evidence>
<accession>C5K7D4</accession>
<dbReference type="EMBL" id="GG671079">
    <property type="protein sequence ID" value="EER19469.1"/>
    <property type="molecule type" value="Genomic_DNA"/>
</dbReference>
<name>C5K7D4_PERM5</name>
<gene>
    <name evidence="1" type="ORF">Pmar_PMAR012450</name>
</gene>
<keyword evidence="2" id="KW-1185">Reference proteome</keyword>
<protein>
    <submittedName>
        <fullName evidence="1">Uncharacterized protein</fullName>
    </submittedName>
</protein>
<dbReference type="AlphaFoldDB" id="C5K7D4"/>
<feature type="non-terminal residue" evidence="1">
    <location>
        <position position="1"/>
    </location>
</feature>